<evidence type="ECO:0000313" key="2">
    <source>
        <dbReference type="EMBL" id="KIY94195.1"/>
    </source>
</evidence>
<feature type="region of interest" description="Disordered" evidence="1">
    <location>
        <begin position="65"/>
        <end position="93"/>
    </location>
</feature>
<name>A0A0D2MGN5_9CHLO</name>
<feature type="non-terminal residue" evidence="2">
    <location>
        <position position="154"/>
    </location>
</feature>
<protein>
    <submittedName>
        <fullName evidence="2">Uncharacterized protein</fullName>
    </submittedName>
</protein>
<dbReference type="GeneID" id="25731262"/>
<sequence length="154" mass="16085">QQQQQQVHTLKQRDACARCAALLLSLAVRHRDALSPGQWHAVVWGAARLATPLRADWLRLMLRSAPTDGGSSSRSSSSCTRGGSSAGGGGGGSSLEVNPKLLTDLISACSSWQELQAVVSACADQLDAIHVAAAWSRLARLLAPAALTEGEDGM</sequence>
<dbReference type="KEGG" id="mng:MNEG_13767"/>
<evidence type="ECO:0000256" key="1">
    <source>
        <dbReference type="SAM" id="MobiDB-lite"/>
    </source>
</evidence>
<feature type="compositionally biased region" description="Gly residues" evidence="1">
    <location>
        <begin position="84"/>
        <end position="93"/>
    </location>
</feature>
<dbReference type="RefSeq" id="XP_013893215.1">
    <property type="nucleotide sequence ID" value="XM_014037761.1"/>
</dbReference>
<accession>A0A0D2MGN5</accession>
<dbReference type="AlphaFoldDB" id="A0A0D2MGN5"/>
<organism evidence="2 3">
    <name type="scientific">Monoraphidium neglectum</name>
    <dbReference type="NCBI Taxonomy" id="145388"/>
    <lineage>
        <taxon>Eukaryota</taxon>
        <taxon>Viridiplantae</taxon>
        <taxon>Chlorophyta</taxon>
        <taxon>core chlorophytes</taxon>
        <taxon>Chlorophyceae</taxon>
        <taxon>CS clade</taxon>
        <taxon>Sphaeropleales</taxon>
        <taxon>Selenastraceae</taxon>
        <taxon>Monoraphidium</taxon>
    </lineage>
</organism>
<gene>
    <name evidence="2" type="ORF">MNEG_13767</name>
</gene>
<evidence type="ECO:0000313" key="3">
    <source>
        <dbReference type="Proteomes" id="UP000054498"/>
    </source>
</evidence>
<keyword evidence="3" id="KW-1185">Reference proteome</keyword>
<feature type="non-terminal residue" evidence="2">
    <location>
        <position position="1"/>
    </location>
</feature>
<dbReference type="EMBL" id="KK104256">
    <property type="protein sequence ID" value="KIY94195.1"/>
    <property type="molecule type" value="Genomic_DNA"/>
</dbReference>
<dbReference type="Proteomes" id="UP000054498">
    <property type="component" value="Unassembled WGS sequence"/>
</dbReference>
<proteinExistence type="predicted"/>
<feature type="compositionally biased region" description="Low complexity" evidence="1">
    <location>
        <begin position="69"/>
        <end position="83"/>
    </location>
</feature>
<reference evidence="2 3" key="1">
    <citation type="journal article" date="2013" name="BMC Genomics">
        <title>Reconstruction of the lipid metabolism for the microalga Monoraphidium neglectum from its genome sequence reveals characteristics suitable for biofuel production.</title>
        <authorList>
            <person name="Bogen C."/>
            <person name="Al-Dilaimi A."/>
            <person name="Albersmeier A."/>
            <person name="Wichmann J."/>
            <person name="Grundmann M."/>
            <person name="Rupp O."/>
            <person name="Lauersen K.J."/>
            <person name="Blifernez-Klassen O."/>
            <person name="Kalinowski J."/>
            <person name="Goesmann A."/>
            <person name="Mussgnug J.H."/>
            <person name="Kruse O."/>
        </authorList>
    </citation>
    <scope>NUCLEOTIDE SEQUENCE [LARGE SCALE GENOMIC DNA]</scope>
    <source>
        <strain evidence="2 3">SAG 48.87</strain>
    </source>
</reference>